<comment type="caution">
    <text evidence="2">The sequence shown here is derived from an EMBL/GenBank/DDBJ whole genome shotgun (WGS) entry which is preliminary data.</text>
</comment>
<gene>
    <name evidence="2" type="ORF">GALL_370930</name>
</gene>
<evidence type="ECO:0000313" key="2">
    <source>
        <dbReference type="EMBL" id="OIQ81148.1"/>
    </source>
</evidence>
<protein>
    <submittedName>
        <fullName evidence="2">Uncharacterized protein</fullName>
    </submittedName>
</protein>
<dbReference type="EMBL" id="MLJW01000963">
    <property type="protein sequence ID" value="OIQ81148.1"/>
    <property type="molecule type" value="Genomic_DNA"/>
</dbReference>
<reference evidence="2" key="1">
    <citation type="submission" date="2016-10" db="EMBL/GenBank/DDBJ databases">
        <title>Sequence of Gallionella enrichment culture.</title>
        <authorList>
            <person name="Poehlein A."/>
            <person name="Muehling M."/>
            <person name="Daniel R."/>
        </authorList>
    </citation>
    <scope>NUCLEOTIDE SEQUENCE</scope>
</reference>
<evidence type="ECO:0000256" key="1">
    <source>
        <dbReference type="SAM" id="MobiDB-lite"/>
    </source>
</evidence>
<proteinExistence type="predicted"/>
<dbReference type="AlphaFoldDB" id="A0A1J5QMF7"/>
<accession>A0A1J5QMF7</accession>
<dbReference type="AntiFam" id="ANF00133">
    <property type="entry name" value="Shadow ORF (opposite mccA)"/>
</dbReference>
<feature type="region of interest" description="Disordered" evidence="1">
    <location>
        <begin position="20"/>
        <end position="39"/>
    </location>
</feature>
<sequence>MAAPGRQRLAVEPGVKLRAREGDDGVGIEAQRRPGQGDLQRHGVGRVVQQAVGGAVGQRVHRAGRRHAHVPIAQASGPVLQAGLHAGLQHVQGAGVVGQAGEIARGLTALDEGDVGGDLAQVAEVGLEAVQPGGGQRRLQPRQGVGAVGAVHDELGQHGVVEGADLAAGLDPGFHPHVGREHHLGEQAGGGLEVLRRVFGVQAHLDAVTARRVHIAGAGRLARGLAHHPRHQVHTADLLAHAMLDLQPGVDLEEVERAGVGVEHVLHGPGVAVVHAAHEPQRGVAQGLAHRVRQMGRRGLLDHLLVAALHRAVALAEMHHMPGAVAEHLHLDVARRLHILLQVDAGFLEVGARQTLDPRVGLLQLVFAPDQLHADAAAAGRALEHHRKADAPRLGQRMAGVGQQAGSRQQRHAILPRQFARGVLEAEGAHLRRRGADEVDAGGLAGFGEIRVLRQEAVAGMDGLRAGLPGRVEDGLGLQIALRRRTRADAHGGIGHAHVSAVAVGLGIHRHGANAHALEGADDAAGDGAAIGDQDGVEHGVLRRVVPQVMGCPSRAVPAGDWRSLSSRSAGARAWGCRRCRGC</sequence>
<name>A0A1J5QMF7_9ZZZZ</name>
<organism evidence="2">
    <name type="scientific">mine drainage metagenome</name>
    <dbReference type="NCBI Taxonomy" id="410659"/>
    <lineage>
        <taxon>unclassified sequences</taxon>
        <taxon>metagenomes</taxon>
        <taxon>ecological metagenomes</taxon>
    </lineage>
</organism>